<evidence type="ECO:0000313" key="2">
    <source>
        <dbReference type="EMBL" id="AWG43181.1"/>
    </source>
</evidence>
<protein>
    <submittedName>
        <fullName evidence="2">LPS-assembly protein LptD</fullName>
    </submittedName>
</protein>
<proteinExistence type="predicted"/>
<keyword evidence="3" id="KW-1185">Reference proteome</keyword>
<gene>
    <name evidence="2" type="ORF">CR532_04410</name>
</gene>
<dbReference type="EMBL" id="CP025785">
    <property type="protein sequence ID" value="AWG43181.1"/>
    <property type="molecule type" value="Genomic_DNA"/>
</dbReference>
<sequence>MQDFLYRNVFKKSFVILFLLIVSNSFILFAQVVNDKKDLDEKENLTLIQKAHLKELELSSDEDLKKWALKEGIDEEDISKIRELLLNKFGISPDLFSKDGLKDVGRYKIIIESTDNLENFTYELTKDESIVLKGKVNLVIEDIKDNKKHNIKGDKIIFNRNTKKLFSSGNVDYTLDISADEKIYSYGNELFIDFDSQNFLLKDGIIQKKMHKNLINHIVSFGGKVLKRLDNDANILEDAFITSSKIPDPYYSIRASKIWILPSGDFGVLNALFYIGKVPILYIPFFFKPGDSLFFNPSLGYSSRKGLTLFNTVYLFGKKSVSDEDAFFLDFDFNSVYDSGKKPYIRNGYLTYFFANEVVAKITKDYVKFIFDIYSNLGFYSGLDFSLSKTLDVFKTFEGSFGMGFTRTLYKHGGSGTYRPFEENSIDYSLFSFDNLNKGDIFGFEVPFRYLLKTKTEFLISDALFAIIFEHYSDPYVMIDFKDRIENASLFSLFSSQKESSETDNMVKTFDWNLSSFYNRTFRDNSIIDYRLNNLGFTFKLADSDNISSKDPSIKPKDIKDPTRKWFYLERVYIPYIDVNFQKDIYNNSWSSLVDDKNKEIIMSPKVKNIGEGDDAEDKDDKSEDKNDAKKLKEKNDLSKDLYVSPRPIISNDFNQPDSFYIRFGINPYVKNNIFFDDSKFKSPQEFKYDVKNYLFDVKNKVDLKLHADFYNRIITFEDVLYLNTVEYNPLDKDYTLVDKDKKGEHSIVNKMNLDLLPFLMYPAFSRSNIKFENKITLYSFDKKYDKDSKILDGKSTSVFLKSDETFYQEFNANLIYDYRIFTTSLSGIFKNTFENIYASSELKFSLDFPYLFQEVGIGVKYDKKFKENDKSKLKSLIATLEPLKPTSPYKNLEMSPALYYKIEPKYLDYLKLAFLVAYDPLINRVSELSFKFNAYDFEFTFAMRDDFEYKYDKLLGDFLKVGSTTKLVPYSLNAQYKRDLYTFKFLDDQFSIGLGIDSGWKINLQKFIDNELWAEFIINFKYIEFFELYMSTRSVNTKTFQYFGGYMNQIGLDTVNIFRDLLGSFNFFNLRDRQESLFKIKKISTGFKFNFYDWKFVGEYNLNPDILKDASGKYSSIWRNSFSIYISWNFFEPIKASFENNSSTNYELLINRKSKK</sequence>
<evidence type="ECO:0000313" key="3">
    <source>
        <dbReference type="Proteomes" id="UP000244655"/>
    </source>
</evidence>
<organism evidence="2 3">
    <name type="scientific">Candidatus Borreliella tachyglossi</name>
    <dbReference type="NCBI Taxonomy" id="1964448"/>
    <lineage>
        <taxon>Bacteria</taxon>
        <taxon>Pseudomonadati</taxon>
        <taxon>Spirochaetota</taxon>
        <taxon>Spirochaetia</taxon>
        <taxon>Spirochaetales</taxon>
        <taxon>Borreliaceae</taxon>
        <taxon>Borreliella</taxon>
    </lineage>
</organism>
<dbReference type="OrthoDB" id="353610at2"/>
<reference evidence="2 3" key="1">
    <citation type="submission" date="2018-01" db="EMBL/GenBank/DDBJ databases">
        <title>Genome sequence of Borrelia tachyglossi.</title>
        <authorList>
            <person name="Gofton A.W."/>
        </authorList>
    </citation>
    <scope>NUCLEOTIDE SEQUENCE [LARGE SCALE GENOMIC DNA]</scope>
    <source>
        <strain evidence="2 3">Bc-F10-1268</strain>
    </source>
</reference>
<accession>A0A2S1LY31</accession>
<dbReference type="Proteomes" id="UP000244655">
    <property type="component" value="Chromosome"/>
</dbReference>
<name>A0A2S1LY31_9SPIR</name>
<dbReference type="AlphaFoldDB" id="A0A2S1LY31"/>
<dbReference type="RefSeq" id="WP_108729580.1">
    <property type="nucleotide sequence ID" value="NZ_CP025785.1"/>
</dbReference>
<feature type="region of interest" description="Disordered" evidence="1">
    <location>
        <begin position="609"/>
        <end position="631"/>
    </location>
</feature>
<feature type="compositionally biased region" description="Basic and acidic residues" evidence="1">
    <location>
        <begin position="619"/>
        <end position="631"/>
    </location>
</feature>
<evidence type="ECO:0000256" key="1">
    <source>
        <dbReference type="SAM" id="MobiDB-lite"/>
    </source>
</evidence>